<dbReference type="InterPro" id="IPR003591">
    <property type="entry name" value="Leu-rich_rpt_typical-subtyp"/>
</dbReference>
<dbReference type="SMART" id="SM00369">
    <property type="entry name" value="LRR_TYP"/>
    <property type="match status" value="4"/>
</dbReference>
<sequence>MAKGKSKGPKGKKVTLKMAKNSMKITFDGKRRLVLSNMGIVTFPRCILKLTDIEEIDLSRNQIKKIPEYIEKFEKLRWLDLHTNKIDKIPESIGQLENLFYLNLCNNKLTADSLPIELGHLKNLRILNLGLNSVDILPTSIGTLKELYELGLFDNNISMVPDKILTLPKLKKLNGLRNPYSTPKEEDKPIDTINRLDYLYLAHKENLCRNCLRKAQHEREKWTKVKNMTDLKEDPDFSGLITPNSVAKEEQESWRT</sequence>
<organism evidence="5">
    <name type="scientific">Callorhinchus milii</name>
    <name type="common">Ghost shark</name>
    <dbReference type="NCBI Taxonomy" id="7868"/>
    <lineage>
        <taxon>Eukaryota</taxon>
        <taxon>Metazoa</taxon>
        <taxon>Chordata</taxon>
        <taxon>Craniata</taxon>
        <taxon>Vertebrata</taxon>
        <taxon>Chondrichthyes</taxon>
        <taxon>Holocephali</taxon>
        <taxon>Chimaeriformes</taxon>
        <taxon>Callorhinchidae</taxon>
        <taxon>Callorhinchus</taxon>
    </lineage>
</organism>
<dbReference type="STRING" id="7868.ENSCMIP00000006945"/>
<accession>V9L320</accession>
<dbReference type="RefSeq" id="XP_007902769.1">
    <property type="nucleotide sequence ID" value="XM_007904578.1"/>
</dbReference>
<proteinExistence type="evidence at transcript level"/>
<gene>
    <name evidence="6" type="primary">LOC103185854</name>
</gene>
<reference evidence="7" key="2">
    <citation type="journal article" date="2007" name="PLoS Biol.">
        <title>Survey sequencing and comparative analysis of the elephant shark (Callorhinchus milii) genome.</title>
        <authorList>
            <person name="Venkatesh B."/>
            <person name="Kirkness E.F."/>
            <person name="Loh Y.H."/>
            <person name="Halpern A.L."/>
            <person name="Lee A.P."/>
            <person name="Johnson J."/>
            <person name="Dandona N."/>
            <person name="Viswanathan L.D."/>
            <person name="Tay A."/>
            <person name="Venter J.C."/>
            <person name="Strausberg R.L."/>
            <person name="Brenner S."/>
        </authorList>
    </citation>
    <scope>NUCLEOTIDE SEQUENCE [LARGE SCALE GENOMIC DNA]</scope>
</reference>
<dbReference type="KEGG" id="cmk:103185854"/>
<dbReference type="InterPro" id="IPR055414">
    <property type="entry name" value="LRR_R13L4/SHOC2-like"/>
</dbReference>
<reference evidence="7" key="1">
    <citation type="journal article" date="2006" name="Science">
        <title>Ancient noncoding elements conserved in the human genome.</title>
        <authorList>
            <person name="Venkatesh B."/>
            <person name="Kirkness E.F."/>
            <person name="Loh Y.H."/>
            <person name="Halpern A.L."/>
            <person name="Lee A.P."/>
            <person name="Johnson J."/>
            <person name="Dandona N."/>
            <person name="Viswanathan L.D."/>
            <person name="Tay A."/>
            <person name="Venter J.C."/>
            <person name="Strausberg R.L."/>
            <person name="Brenner S."/>
        </authorList>
    </citation>
    <scope>NUCLEOTIDE SEQUENCE [LARGE SCALE GENOMIC DNA]</scope>
</reference>
<name>V9L320_CALMI</name>
<feature type="domain" description="Disease resistance R13L4/SHOC-2-like LRR" evidence="4">
    <location>
        <begin position="31"/>
        <end position="132"/>
    </location>
</feature>
<dbReference type="AlphaFoldDB" id="V9L320"/>
<reference evidence="5 7" key="3">
    <citation type="journal article" date="2014" name="Nature">
        <title>Elephant shark genome provides unique insights into gnathostome evolution.</title>
        <authorList>
            <consortium name="International Elephant Shark Genome Sequencing Consortium"/>
            <person name="Venkatesh B."/>
            <person name="Lee A.P."/>
            <person name="Ravi V."/>
            <person name="Maurya A.K."/>
            <person name="Lian M.M."/>
            <person name="Swann J.B."/>
            <person name="Ohta Y."/>
            <person name="Flajnik M.F."/>
            <person name="Sutoh Y."/>
            <person name="Kasahara M."/>
            <person name="Hoon S."/>
            <person name="Gangu V."/>
            <person name="Roy S.W."/>
            <person name="Irimia M."/>
            <person name="Korzh V."/>
            <person name="Kondrychyn I."/>
            <person name="Lim Z.W."/>
            <person name="Tay B.H."/>
            <person name="Tohari S."/>
            <person name="Kong K.W."/>
            <person name="Ho S."/>
            <person name="Lorente-Galdos B."/>
            <person name="Quilez J."/>
            <person name="Marques-Bonet T."/>
            <person name="Raney B.J."/>
            <person name="Ingham P.W."/>
            <person name="Tay A."/>
            <person name="Hillier L.W."/>
            <person name="Minx P."/>
            <person name="Boehm T."/>
            <person name="Wilson R.K."/>
            <person name="Brenner S."/>
            <person name="Warren W.C."/>
        </authorList>
    </citation>
    <scope>NUCLEOTIDE SEQUENCE</scope>
    <source>
        <tissue evidence="5">Brain</tissue>
    </source>
</reference>
<dbReference type="Ensembl" id="ENSCMIT00000007164.1">
    <property type="protein sequence ID" value="ENSCMIP00000006945.1"/>
    <property type="gene ID" value="ENSCMIG00000003880.1"/>
</dbReference>
<feature type="compositionally biased region" description="Basic and acidic residues" evidence="3">
    <location>
        <begin position="247"/>
        <end position="256"/>
    </location>
</feature>
<evidence type="ECO:0000256" key="2">
    <source>
        <dbReference type="ARBA" id="ARBA00022737"/>
    </source>
</evidence>
<protein>
    <submittedName>
        <fullName evidence="6">Leucine rich repeat containing 18</fullName>
    </submittedName>
    <submittedName>
        <fullName evidence="5">Leucine-rich repeat-containing protein 18-like protein</fullName>
    </submittedName>
</protein>
<evidence type="ECO:0000313" key="5">
    <source>
        <dbReference type="EMBL" id="AFP05431.1"/>
    </source>
</evidence>
<dbReference type="OrthoDB" id="676979at2759"/>
<evidence type="ECO:0000256" key="3">
    <source>
        <dbReference type="SAM" id="MobiDB-lite"/>
    </source>
</evidence>
<keyword evidence="1" id="KW-0433">Leucine-rich repeat</keyword>
<dbReference type="PROSITE" id="PS51450">
    <property type="entry name" value="LRR"/>
    <property type="match status" value="2"/>
</dbReference>
<dbReference type="GeneTree" id="ENSGT00940000156026"/>
<dbReference type="OMA" id="DSQEDWR"/>
<evidence type="ECO:0000313" key="7">
    <source>
        <dbReference type="Proteomes" id="UP000314986"/>
    </source>
</evidence>
<reference evidence="6" key="4">
    <citation type="submission" date="2025-05" db="UniProtKB">
        <authorList>
            <consortium name="Ensembl"/>
        </authorList>
    </citation>
    <scope>IDENTIFICATION</scope>
</reference>
<dbReference type="SUPFAM" id="SSF52058">
    <property type="entry name" value="L domain-like"/>
    <property type="match status" value="1"/>
</dbReference>
<feature type="region of interest" description="Disordered" evidence="3">
    <location>
        <begin position="233"/>
        <end position="256"/>
    </location>
</feature>
<dbReference type="EMBL" id="JW872913">
    <property type="protein sequence ID" value="AFP05431.1"/>
    <property type="molecule type" value="mRNA"/>
</dbReference>
<dbReference type="PANTHER" id="PTHR48051:SF42">
    <property type="entry name" value="LEUCINE-RICH REPEAT-CONTAINING PROTEIN 18-LIKE"/>
    <property type="match status" value="1"/>
</dbReference>
<dbReference type="InterPro" id="IPR032675">
    <property type="entry name" value="LRR_dom_sf"/>
</dbReference>
<evidence type="ECO:0000256" key="1">
    <source>
        <dbReference type="ARBA" id="ARBA00022614"/>
    </source>
</evidence>
<evidence type="ECO:0000313" key="6">
    <source>
        <dbReference type="Ensembl" id="ENSCMIP00000006945.1"/>
    </source>
</evidence>
<dbReference type="Gene3D" id="3.80.10.10">
    <property type="entry name" value="Ribonuclease Inhibitor"/>
    <property type="match status" value="1"/>
</dbReference>
<dbReference type="GO" id="GO:0005737">
    <property type="term" value="C:cytoplasm"/>
    <property type="evidence" value="ECO:0007669"/>
    <property type="project" value="TreeGrafter"/>
</dbReference>
<keyword evidence="7" id="KW-1185">Reference proteome</keyword>
<dbReference type="InterPro" id="IPR050216">
    <property type="entry name" value="LRR_domain-containing"/>
</dbReference>
<dbReference type="GeneID" id="103185854"/>
<dbReference type="Pfam" id="PF23598">
    <property type="entry name" value="LRR_14"/>
    <property type="match status" value="1"/>
</dbReference>
<evidence type="ECO:0000259" key="4">
    <source>
        <dbReference type="Pfam" id="PF23598"/>
    </source>
</evidence>
<dbReference type="Proteomes" id="UP000314986">
    <property type="component" value="Unassembled WGS sequence"/>
</dbReference>
<keyword evidence="2" id="KW-0677">Repeat</keyword>
<dbReference type="PANTHER" id="PTHR48051">
    <property type="match status" value="1"/>
</dbReference>
<dbReference type="InterPro" id="IPR001611">
    <property type="entry name" value="Leu-rich_rpt"/>
</dbReference>